<dbReference type="Proteomes" id="UP000015101">
    <property type="component" value="Unassembled WGS sequence"/>
</dbReference>
<keyword evidence="1" id="KW-1133">Transmembrane helix</keyword>
<evidence type="ECO:0000313" key="4">
    <source>
        <dbReference type="Proteomes" id="UP000015101"/>
    </source>
</evidence>
<dbReference type="InParanoid" id="T1EH19"/>
<feature type="transmembrane region" description="Helical" evidence="1">
    <location>
        <begin position="40"/>
        <end position="60"/>
    </location>
</feature>
<keyword evidence="1" id="KW-0812">Transmembrane</keyword>
<dbReference type="AlphaFoldDB" id="T1EH19"/>
<dbReference type="HOGENOM" id="CLU_080821_0_0_1"/>
<feature type="transmembrane region" description="Helical" evidence="1">
    <location>
        <begin position="112"/>
        <end position="132"/>
    </location>
</feature>
<dbReference type="eggNOG" id="ENOG502QXAP">
    <property type="taxonomic scope" value="Eukaryota"/>
</dbReference>
<dbReference type="STRING" id="6412.T1EH19"/>
<name>T1EH19_HELRO</name>
<dbReference type="OMA" id="LMHISVE"/>
<evidence type="ECO:0000256" key="1">
    <source>
        <dbReference type="SAM" id="Phobius"/>
    </source>
</evidence>
<sequence>VFYNFWAQKPLVDKLRCTCNCFDTIFRGNYEWPPSMYKHVYFNTNLTTFKIWIISCLGVITCYEATKKILMIIKSKCTRLPMLVLLLSSLYPHYYGWWNFFQYLNEEFYDQWYHQLFFTGTELLSTIMVFHLCDSRNKIEPWKLLFIFSLNITHIIVSSLDQFITNVFLARGQSFEIFRDIGLMLPDLLHVFVAYFEMSILSDRHNTSIINLLRREEVMLSLLVVILFSV</sequence>
<dbReference type="OrthoDB" id="10015560at2759"/>
<evidence type="ECO:0000313" key="2">
    <source>
        <dbReference type="EMBL" id="ESO05071.1"/>
    </source>
</evidence>
<dbReference type="EnsemblMetazoa" id="HelroT124583">
    <property type="protein sequence ID" value="HelroP124583"/>
    <property type="gene ID" value="HelroG124583"/>
</dbReference>
<organism evidence="3 4">
    <name type="scientific">Helobdella robusta</name>
    <name type="common">Californian leech</name>
    <dbReference type="NCBI Taxonomy" id="6412"/>
    <lineage>
        <taxon>Eukaryota</taxon>
        <taxon>Metazoa</taxon>
        <taxon>Spiralia</taxon>
        <taxon>Lophotrochozoa</taxon>
        <taxon>Annelida</taxon>
        <taxon>Clitellata</taxon>
        <taxon>Hirudinea</taxon>
        <taxon>Rhynchobdellida</taxon>
        <taxon>Glossiphoniidae</taxon>
        <taxon>Helobdella</taxon>
    </lineage>
</organism>
<evidence type="ECO:0000313" key="3">
    <source>
        <dbReference type="EnsemblMetazoa" id="HelroP124583"/>
    </source>
</evidence>
<keyword evidence="1" id="KW-0472">Membrane</keyword>
<protein>
    <submittedName>
        <fullName evidence="2 3">Uncharacterized protein</fullName>
    </submittedName>
</protein>
<dbReference type="EMBL" id="AMQM01004032">
    <property type="status" value="NOT_ANNOTATED_CDS"/>
    <property type="molecule type" value="Genomic_DNA"/>
</dbReference>
<dbReference type="KEGG" id="hro:HELRODRAFT_124583"/>
<keyword evidence="4" id="KW-1185">Reference proteome</keyword>
<dbReference type="PANTHER" id="PTHR39074:SF1">
    <property type="entry name" value="AGAP007547-PA"/>
    <property type="match status" value="1"/>
</dbReference>
<reference evidence="2 4" key="2">
    <citation type="journal article" date="2013" name="Nature">
        <title>Insights into bilaterian evolution from three spiralian genomes.</title>
        <authorList>
            <person name="Simakov O."/>
            <person name="Marletaz F."/>
            <person name="Cho S.J."/>
            <person name="Edsinger-Gonzales E."/>
            <person name="Havlak P."/>
            <person name="Hellsten U."/>
            <person name="Kuo D.H."/>
            <person name="Larsson T."/>
            <person name="Lv J."/>
            <person name="Arendt D."/>
            <person name="Savage R."/>
            <person name="Osoegawa K."/>
            <person name="de Jong P."/>
            <person name="Grimwood J."/>
            <person name="Chapman J.A."/>
            <person name="Shapiro H."/>
            <person name="Aerts A."/>
            <person name="Otillar R.P."/>
            <person name="Terry A.Y."/>
            <person name="Boore J.L."/>
            <person name="Grigoriev I.V."/>
            <person name="Lindberg D.R."/>
            <person name="Seaver E.C."/>
            <person name="Weisblat D.A."/>
            <person name="Putnam N.H."/>
            <person name="Rokhsar D.S."/>
        </authorList>
    </citation>
    <scope>NUCLEOTIDE SEQUENCE</scope>
</reference>
<dbReference type="GeneID" id="20195869"/>
<gene>
    <name evidence="3" type="primary">20195869</name>
    <name evidence="2" type="ORF">HELRODRAFT_124583</name>
</gene>
<dbReference type="EMBL" id="KB096411">
    <property type="protein sequence ID" value="ESO05071.1"/>
    <property type="molecule type" value="Genomic_DNA"/>
</dbReference>
<dbReference type="RefSeq" id="XP_009017004.1">
    <property type="nucleotide sequence ID" value="XM_009018756.1"/>
</dbReference>
<proteinExistence type="predicted"/>
<accession>T1EH19</accession>
<dbReference type="CTD" id="20195869"/>
<reference evidence="4" key="1">
    <citation type="submission" date="2012-12" db="EMBL/GenBank/DDBJ databases">
        <authorList>
            <person name="Hellsten U."/>
            <person name="Grimwood J."/>
            <person name="Chapman J.A."/>
            <person name="Shapiro H."/>
            <person name="Aerts A."/>
            <person name="Otillar R.P."/>
            <person name="Terry A.Y."/>
            <person name="Boore J.L."/>
            <person name="Simakov O."/>
            <person name="Marletaz F."/>
            <person name="Cho S.-J."/>
            <person name="Edsinger-Gonzales E."/>
            <person name="Havlak P."/>
            <person name="Kuo D.-H."/>
            <person name="Larsson T."/>
            <person name="Lv J."/>
            <person name="Arendt D."/>
            <person name="Savage R."/>
            <person name="Osoegawa K."/>
            <person name="de Jong P."/>
            <person name="Lindberg D.R."/>
            <person name="Seaver E.C."/>
            <person name="Weisblat D.A."/>
            <person name="Putnam N.H."/>
            <person name="Grigoriev I.V."/>
            <person name="Rokhsar D.S."/>
        </authorList>
    </citation>
    <scope>NUCLEOTIDE SEQUENCE</scope>
</reference>
<dbReference type="PANTHER" id="PTHR39074">
    <property type="entry name" value="AGAP007547-PA"/>
    <property type="match status" value="1"/>
</dbReference>
<feature type="transmembrane region" description="Helical" evidence="1">
    <location>
        <begin position="80"/>
        <end position="100"/>
    </location>
</feature>
<reference evidence="3" key="3">
    <citation type="submission" date="2015-06" db="UniProtKB">
        <authorList>
            <consortium name="EnsemblMetazoa"/>
        </authorList>
    </citation>
    <scope>IDENTIFICATION</scope>
</reference>